<dbReference type="Gene3D" id="3.10.20.90">
    <property type="entry name" value="Phosphatidylinositol 3-kinase Catalytic Subunit, Chain A, domain 1"/>
    <property type="match status" value="1"/>
</dbReference>
<evidence type="ECO:0000256" key="1">
    <source>
        <dbReference type="ARBA" id="ARBA00022679"/>
    </source>
</evidence>
<evidence type="ECO:0000259" key="10">
    <source>
        <dbReference type="PROSITE" id="PS50011"/>
    </source>
</evidence>
<reference evidence="12" key="1">
    <citation type="journal article" date="2015" name="Nat. Genet.">
        <title>The genome and transcriptome of the zoonotic hookworm Ancylostoma ceylanicum identify infection-specific gene families.</title>
        <authorList>
            <person name="Schwarz E.M."/>
            <person name="Hu Y."/>
            <person name="Antoshechkin I."/>
            <person name="Miller M.M."/>
            <person name="Sternberg P.W."/>
            <person name="Aroian R.V."/>
        </authorList>
    </citation>
    <scope>NUCLEOTIDE SEQUENCE</scope>
    <source>
        <strain evidence="12">HY135</strain>
    </source>
</reference>
<dbReference type="Pfam" id="PF00069">
    <property type="entry name" value="Pkinase"/>
    <property type="match status" value="2"/>
</dbReference>
<comment type="similarity">
    <text evidence="5">Belongs to the protein kinase superfamily. STE Ser/Thr protein kinase family. MAP kinase kinase subfamily.</text>
</comment>
<dbReference type="OrthoDB" id="10252354at2759"/>
<evidence type="ECO:0000256" key="8">
    <source>
        <dbReference type="ARBA" id="ARBA00049299"/>
    </source>
</evidence>
<dbReference type="EC" id="2.7.12.2" evidence="6"/>
<dbReference type="SUPFAM" id="SSF56112">
    <property type="entry name" value="Protein kinase-like (PK-like)"/>
    <property type="match status" value="1"/>
</dbReference>
<evidence type="ECO:0000256" key="2">
    <source>
        <dbReference type="ARBA" id="ARBA00022741"/>
    </source>
</evidence>
<organism evidence="11 12">
    <name type="scientific">Ancylostoma ceylanicum</name>
    <dbReference type="NCBI Taxonomy" id="53326"/>
    <lineage>
        <taxon>Eukaryota</taxon>
        <taxon>Metazoa</taxon>
        <taxon>Ecdysozoa</taxon>
        <taxon>Nematoda</taxon>
        <taxon>Chromadorea</taxon>
        <taxon>Rhabditida</taxon>
        <taxon>Rhabditina</taxon>
        <taxon>Rhabditomorpha</taxon>
        <taxon>Strongyloidea</taxon>
        <taxon>Ancylostomatidae</taxon>
        <taxon>Ancylostomatinae</taxon>
        <taxon>Ancylostoma</taxon>
    </lineage>
</organism>
<dbReference type="SUPFAM" id="SSF54277">
    <property type="entry name" value="CAD &amp; PB1 domains"/>
    <property type="match status" value="1"/>
</dbReference>
<evidence type="ECO:0000256" key="3">
    <source>
        <dbReference type="ARBA" id="ARBA00022777"/>
    </source>
</evidence>
<dbReference type="Gene3D" id="3.30.200.20">
    <property type="entry name" value="Phosphorylase Kinase, domain 1"/>
    <property type="match status" value="1"/>
</dbReference>
<dbReference type="Gene3D" id="1.10.510.10">
    <property type="entry name" value="Transferase(Phosphotransferase) domain 1"/>
    <property type="match status" value="1"/>
</dbReference>
<dbReference type="Proteomes" id="UP000024635">
    <property type="component" value="Unassembled WGS sequence"/>
</dbReference>
<dbReference type="SMART" id="SM00220">
    <property type="entry name" value="S_TKc"/>
    <property type="match status" value="1"/>
</dbReference>
<evidence type="ECO:0000256" key="5">
    <source>
        <dbReference type="ARBA" id="ARBA00038035"/>
    </source>
</evidence>
<evidence type="ECO:0000256" key="6">
    <source>
        <dbReference type="ARBA" id="ARBA00038999"/>
    </source>
</evidence>
<evidence type="ECO:0000313" key="11">
    <source>
        <dbReference type="EMBL" id="EYB95234.1"/>
    </source>
</evidence>
<name>A0A016SY26_9BILA</name>
<dbReference type="PANTHER" id="PTHR48013">
    <property type="entry name" value="DUAL SPECIFICITY MITOGEN-ACTIVATED PROTEIN KINASE KINASE 5-RELATED"/>
    <property type="match status" value="1"/>
</dbReference>
<dbReference type="EMBL" id="JARK01001498">
    <property type="protein sequence ID" value="EYB95234.1"/>
    <property type="molecule type" value="Genomic_DNA"/>
</dbReference>
<proteinExistence type="inferred from homology"/>
<keyword evidence="1" id="KW-0808">Transferase</keyword>
<protein>
    <recommendedName>
        <fullName evidence="6">mitogen-activated protein kinase kinase</fullName>
        <ecNumber evidence="6">2.7.12.2</ecNumber>
    </recommendedName>
</protein>
<dbReference type="InterPro" id="IPR011009">
    <property type="entry name" value="Kinase-like_dom_sf"/>
</dbReference>
<comment type="catalytic activity">
    <reaction evidence="7">
        <text>L-seryl-[protein] + ATP = O-phospho-L-seryl-[protein] + ADP + H(+)</text>
        <dbReference type="Rhea" id="RHEA:17989"/>
        <dbReference type="Rhea" id="RHEA-COMP:9863"/>
        <dbReference type="Rhea" id="RHEA-COMP:11604"/>
        <dbReference type="ChEBI" id="CHEBI:15378"/>
        <dbReference type="ChEBI" id="CHEBI:29999"/>
        <dbReference type="ChEBI" id="CHEBI:30616"/>
        <dbReference type="ChEBI" id="CHEBI:83421"/>
        <dbReference type="ChEBI" id="CHEBI:456216"/>
        <dbReference type="EC" id="2.7.12.2"/>
    </reaction>
</comment>
<keyword evidence="12" id="KW-1185">Reference proteome</keyword>
<comment type="catalytic activity">
    <reaction evidence="9">
        <text>L-tyrosyl-[protein] + ATP = O-phospho-L-tyrosyl-[protein] + ADP + H(+)</text>
        <dbReference type="Rhea" id="RHEA:10596"/>
        <dbReference type="Rhea" id="RHEA-COMP:10136"/>
        <dbReference type="Rhea" id="RHEA-COMP:20101"/>
        <dbReference type="ChEBI" id="CHEBI:15378"/>
        <dbReference type="ChEBI" id="CHEBI:30616"/>
        <dbReference type="ChEBI" id="CHEBI:46858"/>
        <dbReference type="ChEBI" id="CHEBI:61978"/>
        <dbReference type="ChEBI" id="CHEBI:456216"/>
        <dbReference type="EC" id="2.7.12.2"/>
    </reaction>
</comment>
<gene>
    <name evidence="11" type="primary">Acey_s0162.g3421</name>
    <name evidence="11" type="ORF">Y032_0162g3421</name>
</gene>
<evidence type="ECO:0000256" key="7">
    <source>
        <dbReference type="ARBA" id="ARBA00049014"/>
    </source>
</evidence>
<comment type="caution">
    <text evidence="11">The sequence shown here is derived from an EMBL/GenBank/DDBJ whole genome shotgun (WGS) entry which is preliminary data.</text>
</comment>
<evidence type="ECO:0000256" key="9">
    <source>
        <dbReference type="ARBA" id="ARBA00051693"/>
    </source>
</evidence>
<evidence type="ECO:0000256" key="4">
    <source>
        <dbReference type="ARBA" id="ARBA00022840"/>
    </source>
</evidence>
<evidence type="ECO:0000313" key="12">
    <source>
        <dbReference type="Proteomes" id="UP000024635"/>
    </source>
</evidence>
<dbReference type="AlphaFoldDB" id="A0A016SY26"/>
<sequence>MGLAQIPYVTCFTTPLHCEHSTIAPSGAGRTIKILTNCVQYTKREPPAHESSKFAPKILLLWMASYSLDVHLCDGRTSKLEISYITLMFFDTVMAELSREYGCCDHFQYEDEDGDRIAVRSDEDLPAFASLLQRDGFATIWLVECTPSDLDDIPAIFPSDLKHLNLISHGQFGSVYRSVHLPTDRVLAVKCISLGEYDEQKDNVLKELALMKKCSPCEYVVSLVGGSVDSQVLYICLEYMDGGSVGGYGALPSDVLRFVSRCIFEGLKYLWTNNIMHRVEWPLFFISPLLSSTLCIGILAVNRETEYVYLEFALSEYTTAIFLDLKPNNILVNSSGHVKITDLGLSKIMENSITRTYVGTMMYMAPERIRGGTYRMESDVWSFGLSLWELSIGRFPLQSPGDTLTVNTVLDFSATVQRIEGHPQEFCDLINGW</sequence>
<accession>A0A016SY26</accession>
<dbReference type="GO" id="GO:0005524">
    <property type="term" value="F:ATP binding"/>
    <property type="evidence" value="ECO:0007669"/>
    <property type="project" value="UniProtKB-KW"/>
</dbReference>
<feature type="domain" description="Protein kinase" evidence="10">
    <location>
        <begin position="161"/>
        <end position="433"/>
    </location>
</feature>
<dbReference type="STRING" id="53326.A0A016SY26"/>
<dbReference type="GO" id="GO:0004708">
    <property type="term" value="F:MAP kinase kinase activity"/>
    <property type="evidence" value="ECO:0007669"/>
    <property type="project" value="UniProtKB-EC"/>
</dbReference>
<keyword evidence="2" id="KW-0547">Nucleotide-binding</keyword>
<dbReference type="InterPro" id="IPR000719">
    <property type="entry name" value="Prot_kinase_dom"/>
</dbReference>
<dbReference type="PROSITE" id="PS50011">
    <property type="entry name" value="PROTEIN_KINASE_DOM"/>
    <property type="match status" value="1"/>
</dbReference>
<keyword evidence="4" id="KW-0067">ATP-binding</keyword>
<keyword evidence="3" id="KW-0418">Kinase</keyword>
<comment type="catalytic activity">
    <reaction evidence="8">
        <text>L-threonyl-[protein] + ATP = O-phospho-L-threonyl-[protein] + ADP + H(+)</text>
        <dbReference type="Rhea" id="RHEA:46608"/>
        <dbReference type="Rhea" id="RHEA-COMP:11060"/>
        <dbReference type="Rhea" id="RHEA-COMP:11605"/>
        <dbReference type="ChEBI" id="CHEBI:15378"/>
        <dbReference type="ChEBI" id="CHEBI:30013"/>
        <dbReference type="ChEBI" id="CHEBI:30616"/>
        <dbReference type="ChEBI" id="CHEBI:61977"/>
        <dbReference type="ChEBI" id="CHEBI:456216"/>
        <dbReference type="EC" id="2.7.12.2"/>
    </reaction>
</comment>
<dbReference type="PANTHER" id="PTHR48013:SF9">
    <property type="entry name" value="DUAL SPECIFICITY MITOGEN-ACTIVATED PROTEIN KINASE KINASE 5"/>
    <property type="match status" value="1"/>
</dbReference>